<comment type="cofactor">
    <cofactor evidence="1 12">
        <name>heme</name>
        <dbReference type="ChEBI" id="CHEBI:30413"/>
    </cofactor>
</comment>
<dbReference type="PROSITE" id="PS00086">
    <property type="entry name" value="CYTOCHROME_P450"/>
    <property type="match status" value="1"/>
</dbReference>
<keyword evidence="10 13" id="KW-0503">Monooxygenase</keyword>
<comment type="caution">
    <text evidence="14">The sequence shown here is derived from an EMBL/GenBank/DDBJ whole genome shotgun (WGS) entry which is preliminary data.</text>
</comment>
<dbReference type="InterPro" id="IPR001128">
    <property type="entry name" value="Cyt_P450"/>
</dbReference>
<dbReference type="PANTHER" id="PTHR24287">
    <property type="entry name" value="P450, PUTATIVE (EUROFUNG)-RELATED"/>
    <property type="match status" value="1"/>
</dbReference>
<dbReference type="GO" id="GO:0004497">
    <property type="term" value="F:monooxygenase activity"/>
    <property type="evidence" value="ECO:0007669"/>
    <property type="project" value="UniProtKB-KW"/>
</dbReference>
<evidence type="ECO:0000256" key="4">
    <source>
        <dbReference type="ARBA" id="ARBA00022617"/>
    </source>
</evidence>
<evidence type="ECO:0000256" key="11">
    <source>
        <dbReference type="ARBA" id="ARBA00023136"/>
    </source>
</evidence>
<dbReference type="SUPFAM" id="SSF48264">
    <property type="entry name" value="Cytochrome P450"/>
    <property type="match status" value="1"/>
</dbReference>
<dbReference type="Pfam" id="PF00067">
    <property type="entry name" value="p450"/>
    <property type="match status" value="1"/>
</dbReference>
<dbReference type="Gene3D" id="1.10.630.10">
    <property type="entry name" value="Cytochrome P450"/>
    <property type="match status" value="1"/>
</dbReference>
<dbReference type="GO" id="GO:0005506">
    <property type="term" value="F:iron ion binding"/>
    <property type="evidence" value="ECO:0007669"/>
    <property type="project" value="InterPro"/>
</dbReference>
<evidence type="ECO:0000256" key="1">
    <source>
        <dbReference type="ARBA" id="ARBA00001971"/>
    </source>
</evidence>
<evidence type="ECO:0000256" key="3">
    <source>
        <dbReference type="ARBA" id="ARBA00010617"/>
    </source>
</evidence>
<dbReference type="PRINTS" id="PR00463">
    <property type="entry name" value="EP450I"/>
</dbReference>
<evidence type="ECO:0000256" key="12">
    <source>
        <dbReference type="PIRSR" id="PIRSR602401-1"/>
    </source>
</evidence>
<keyword evidence="5" id="KW-0812">Transmembrane</keyword>
<keyword evidence="8 13" id="KW-0560">Oxidoreductase</keyword>
<dbReference type="GO" id="GO:0020037">
    <property type="term" value="F:heme binding"/>
    <property type="evidence" value="ECO:0007669"/>
    <property type="project" value="InterPro"/>
</dbReference>
<protein>
    <recommendedName>
        <fullName evidence="16">Cytochrome P450</fullName>
    </recommendedName>
</protein>
<gene>
    <name evidence="14" type="ORF">G3M48_000521</name>
</gene>
<accession>A0AAW0S0T4</accession>
<comment type="subcellular location">
    <subcellularLocation>
        <location evidence="2">Membrane</location>
        <topology evidence="2">Single-pass membrane protein</topology>
    </subcellularLocation>
</comment>
<dbReference type="InterPro" id="IPR036396">
    <property type="entry name" value="Cyt_P450_sf"/>
</dbReference>
<sequence>VHVMHHRTDLWGADADDFRPERWEKRKPGWDYLPFNGGPRICIGQQFALTEIAYVVARMLQRFDELDGSTLSAESHGLGLTNCPGEGVTLKVHFDE</sequence>
<keyword evidence="9 12" id="KW-0408">Iron</keyword>
<proteinExistence type="inferred from homology"/>
<evidence type="ECO:0000313" key="14">
    <source>
        <dbReference type="EMBL" id="KAK8148042.1"/>
    </source>
</evidence>
<feature type="non-terminal residue" evidence="14">
    <location>
        <position position="1"/>
    </location>
</feature>
<evidence type="ECO:0000256" key="7">
    <source>
        <dbReference type="ARBA" id="ARBA00022989"/>
    </source>
</evidence>
<comment type="similarity">
    <text evidence="3 13">Belongs to the cytochrome P450 family.</text>
</comment>
<organism evidence="14 15">
    <name type="scientific">Beauveria asiatica</name>
    <dbReference type="NCBI Taxonomy" id="1069075"/>
    <lineage>
        <taxon>Eukaryota</taxon>
        <taxon>Fungi</taxon>
        <taxon>Dikarya</taxon>
        <taxon>Ascomycota</taxon>
        <taxon>Pezizomycotina</taxon>
        <taxon>Sordariomycetes</taxon>
        <taxon>Hypocreomycetidae</taxon>
        <taxon>Hypocreales</taxon>
        <taxon>Cordycipitaceae</taxon>
        <taxon>Beauveria</taxon>
    </lineage>
</organism>
<evidence type="ECO:0000256" key="2">
    <source>
        <dbReference type="ARBA" id="ARBA00004167"/>
    </source>
</evidence>
<keyword evidence="6 12" id="KW-0479">Metal-binding</keyword>
<feature type="binding site" description="axial binding residue" evidence="12">
    <location>
        <position position="42"/>
    </location>
    <ligand>
        <name>heme</name>
        <dbReference type="ChEBI" id="CHEBI:30413"/>
    </ligand>
    <ligandPart>
        <name>Fe</name>
        <dbReference type="ChEBI" id="CHEBI:18248"/>
    </ligandPart>
</feature>
<evidence type="ECO:0000313" key="15">
    <source>
        <dbReference type="Proteomes" id="UP001397290"/>
    </source>
</evidence>
<reference evidence="14 15" key="1">
    <citation type="submission" date="2020-02" db="EMBL/GenBank/DDBJ databases">
        <title>Comparative genomics of the hypocrealean fungal genus Beauvera.</title>
        <authorList>
            <person name="Showalter D.N."/>
            <person name="Bushley K.E."/>
            <person name="Rehner S.A."/>
        </authorList>
    </citation>
    <scope>NUCLEOTIDE SEQUENCE [LARGE SCALE GENOMIC DNA]</scope>
    <source>
        <strain evidence="14 15">ARSEF4384</strain>
    </source>
</reference>
<dbReference type="AlphaFoldDB" id="A0AAW0S0T4"/>
<evidence type="ECO:0000256" key="8">
    <source>
        <dbReference type="ARBA" id="ARBA00023002"/>
    </source>
</evidence>
<evidence type="ECO:0008006" key="16">
    <source>
        <dbReference type="Google" id="ProtNLM"/>
    </source>
</evidence>
<keyword evidence="7" id="KW-1133">Transmembrane helix</keyword>
<dbReference type="EMBL" id="JAAHCF010000110">
    <property type="protein sequence ID" value="KAK8148042.1"/>
    <property type="molecule type" value="Genomic_DNA"/>
</dbReference>
<dbReference type="PANTHER" id="PTHR24287:SF1">
    <property type="entry name" value="P450, PUTATIVE (EUROFUNG)-RELATED"/>
    <property type="match status" value="1"/>
</dbReference>
<dbReference type="Proteomes" id="UP001397290">
    <property type="component" value="Unassembled WGS sequence"/>
</dbReference>
<keyword evidence="15" id="KW-1185">Reference proteome</keyword>
<name>A0AAW0S0T4_9HYPO</name>
<dbReference type="GO" id="GO:0016020">
    <property type="term" value="C:membrane"/>
    <property type="evidence" value="ECO:0007669"/>
    <property type="project" value="UniProtKB-SubCell"/>
</dbReference>
<keyword evidence="4 12" id="KW-0349">Heme</keyword>
<dbReference type="InterPro" id="IPR002401">
    <property type="entry name" value="Cyt_P450_E_grp-I"/>
</dbReference>
<evidence type="ECO:0000256" key="13">
    <source>
        <dbReference type="RuleBase" id="RU000461"/>
    </source>
</evidence>
<evidence type="ECO:0000256" key="9">
    <source>
        <dbReference type="ARBA" id="ARBA00023004"/>
    </source>
</evidence>
<evidence type="ECO:0000256" key="10">
    <source>
        <dbReference type="ARBA" id="ARBA00023033"/>
    </source>
</evidence>
<dbReference type="InterPro" id="IPR017972">
    <property type="entry name" value="Cyt_P450_CS"/>
</dbReference>
<evidence type="ECO:0000256" key="6">
    <source>
        <dbReference type="ARBA" id="ARBA00022723"/>
    </source>
</evidence>
<evidence type="ECO:0000256" key="5">
    <source>
        <dbReference type="ARBA" id="ARBA00022692"/>
    </source>
</evidence>
<keyword evidence="11" id="KW-0472">Membrane</keyword>
<dbReference type="GO" id="GO:0016705">
    <property type="term" value="F:oxidoreductase activity, acting on paired donors, with incorporation or reduction of molecular oxygen"/>
    <property type="evidence" value="ECO:0007669"/>
    <property type="project" value="InterPro"/>
</dbReference>
<dbReference type="InterPro" id="IPR047146">
    <property type="entry name" value="Cyt_P450_E_CYP52_fungi"/>
</dbReference>